<keyword evidence="1" id="KW-0378">Hydrolase</keyword>
<dbReference type="InterPro" id="IPR041492">
    <property type="entry name" value="HAD_2"/>
</dbReference>
<dbReference type="EC" id="3.-.-.-" evidence="1"/>
<gene>
    <name evidence="1" type="ORF">ACFO0N_06305</name>
</gene>
<dbReference type="GO" id="GO:0016787">
    <property type="term" value="F:hydrolase activity"/>
    <property type="evidence" value="ECO:0007669"/>
    <property type="project" value="UniProtKB-KW"/>
</dbReference>
<evidence type="ECO:0000313" key="1">
    <source>
        <dbReference type="EMBL" id="MFC4357561.1"/>
    </source>
</evidence>
<dbReference type="EMBL" id="JBHSDS010000003">
    <property type="protein sequence ID" value="MFC4357561.1"/>
    <property type="molecule type" value="Genomic_DNA"/>
</dbReference>
<dbReference type="InterPro" id="IPR023198">
    <property type="entry name" value="PGP-like_dom2"/>
</dbReference>
<dbReference type="Gene3D" id="3.40.50.1000">
    <property type="entry name" value="HAD superfamily/HAD-like"/>
    <property type="match status" value="1"/>
</dbReference>
<dbReference type="Gene3D" id="1.10.150.240">
    <property type="entry name" value="Putative phosphatase, domain 2"/>
    <property type="match status" value="1"/>
</dbReference>
<dbReference type="SFLD" id="SFLDG01129">
    <property type="entry name" value="C1.5:_HAD__Beta-PGM__Phosphata"/>
    <property type="match status" value="1"/>
</dbReference>
<dbReference type="SUPFAM" id="SSF56784">
    <property type="entry name" value="HAD-like"/>
    <property type="match status" value="1"/>
</dbReference>
<dbReference type="RefSeq" id="WP_267622132.1">
    <property type="nucleotide sequence ID" value="NZ_JAODIW010000006.1"/>
</dbReference>
<proteinExistence type="predicted"/>
<reference evidence="1 2" key="1">
    <citation type="journal article" date="2019" name="Int. J. Syst. Evol. Microbiol.">
        <title>The Global Catalogue of Microorganisms (GCM) 10K type strain sequencing project: providing services to taxonomists for standard genome sequencing and annotation.</title>
        <authorList>
            <consortium name="The Broad Institute Genomics Platform"/>
            <consortium name="The Broad Institute Genome Sequencing Center for Infectious Disease"/>
            <person name="Wu L."/>
            <person name="Ma J."/>
        </authorList>
    </citation>
    <scope>NUCLEOTIDE SEQUENCE [LARGE SCALE GENOMIC DNA]</scope>
    <source>
        <strain evidence="1 2">CGMCC 1.12553</strain>
    </source>
</reference>
<dbReference type="PANTHER" id="PTHR43434">
    <property type="entry name" value="PHOSPHOGLYCOLATE PHOSPHATASE"/>
    <property type="match status" value="1"/>
</dbReference>
<name>A0ABD5PAU0_9EURY</name>
<organism evidence="1 2">
    <name type="scientific">Halobium salinum</name>
    <dbReference type="NCBI Taxonomy" id="1364940"/>
    <lineage>
        <taxon>Archaea</taxon>
        <taxon>Methanobacteriati</taxon>
        <taxon>Methanobacteriota</taxon>
        <taxon>Stenosarchaea group</taxon>
        <taxon>Halobacteria</taxon>
        <taxon>Halobacteriales</taxon>
        <taxon>Haloferacaceae</taxon>
        <taxon>Halobium</taxon>
    </lineage>
</organism>
<dbReference type="PANTHER" id="PTHR43434:SF1">
    <property type="entry name" value="PHOSPHOGLYCOLATE PHOSPHATASE"/>
    <property type="match status" value="1"/>
</dbReference>
<dbReference type="AlphaFoldDB" id="A0ABD5PAU0"/>
<dbReference type="InterPro" id="IPR023214">
    <property type="entry name" value="HAD_sf"/>
</dbReference>
<keyword evidence="2" id="KW-1185">Reference proteome</keyword>
<evidence type="ECO:0000313" key="2">
    <source>
        <dbReference type="Proteomes" id="UP001595921"/>
    </source>
</evidence>
<dbReference type="SFLD" id="SFLDS00003">
    <property type="entry name" value="Haloacid_Dehalogenase"/>
    <property type="match status" value="1"/>
</dbReference>
<dbReference type="InterPro" id="IPR050155">
    <property type="entry name" value="HAD-like_hydrolase_sf"/>
</dbReference>
<dbReference type="Proteomes" id="UP001595921">
    <property type="component" value="Unassembled WGS sequence"/>
</dbReference>
<dbReference type="InterPro" id="IPR036412">
    <property type="entry name" value="HAD-like_sf"/>
</dbReference>
<accession>A0ABD5PAU0</accession>
<comment type="caution">
    <text evidence="1">The sequence shown here is derived from an EMBL/GenBank/DDBJ whole genome shotgun (WGS) entry which is preliminary data.</text>
</comment>
<sequence length="194" mass="20560">MSHDAGGVRDALSALDSEYDAVVFDLDGTLVELLVDWDATATEAEAALAEQGVDAAGVDLWTMLDLADKHDVRPTIEDILSTRECDGAEVSERLPLADTVADLSVPVGVCSLNCERACRVALDVHDLDADVDAVVGRDSVATRKPHPEPLLATLRGLNATPESAVFVGDSPRDEESALAAEVDFLYVDAERSGN</sequence>
<protein>
    <submittedName>
        <fullName evidence="1">HAD family hydrolase</fullName>
        <ecNumber evidence="1">3.-.-.-</ecNumber>
    </submittedName>
</protein>
<dbReference type="Pfam" id="PF13419">
    <property type="entry name" value="HAD_2"/>
    <property type="match status" value="1"/>
</dbReference>